<organism evidence="7 8">
    <name type="scientific">Nitratireductor aquimarinus</name>
    <dbReference type="NCBI Taxonomy" id="889300"/>
    <lineage>
        <taxon>Bacteria</taxon>
        <taxon>Pseudomonadati</taxon>
        <taxon>Pseudomonadota</taxon>
        <taxon>Alphaproteobacteria</taxon>
        <taxon>Hyphomicrobiales</taxon>
        <taxon>Phyllobacteriaceae</taxon>
        <taxon>Nitratireductor</taxon>
    </lineage>
</organism>
<dbReference type="InterPro" id="IPR044880">
    <property type="entry name" value="NCX_ion-bd_dom_sf"/>
</dbReference>
<feature type="transmembrane region" description="Helical" evidence="5">
    <location>
        <begin position="242"/>
        <end position="262"/>
    </location>
</feature>
<evidence type="ECO:0000256" key="1">
    <source>
        <dbReference type="ARBA" id="ARBA00004141"/>
    </source>
</evidence>
<accession>A0ABU4AJI5</accession>
<evidence type="ECO:0000259" key="6">
    <source>
        <dbReference type="Pfam" id="PF01699"/>
    </source>
</evidence>
<feature type="transmembrane region" description="Helical" evidence="5">
    <location>
        <begin position="67"/>
        <end position="95"/>
    </location>
</feature>
<protein>
    <submittedName>
        <fullName evidence="7">Calcium/sodium antiporter</fullName>
    </submittedName>
</protein>
<dbReference type="Pfam" id="PF01699">
    <property type="entry name" value="Na_Ca_ex"/>
    <property type="match status" value="2"/>
</dbReference>
<evidence type="ECO:0000256" key="3">
    <source>
        <dbReference type="ARBA" id="ARBA00022989"/>
    </source>
</evidence>
<feature type="transmembrane region" description="Helical" evidence="5">
    <location>
        <begin position="296"/>
        <end position="312"/>
    </location>
</feature>
<keyword evidence="3 5" id="KW-1133">Transmembrane helix</keyword>
<dbReference type="NCBIfam" id="TIGR00367">
    <property type="entry name" value="calcium/sodium antiporter"/>
    <property type="match status" value="1"/>
</dbReference>
<comment type="subcellular location">
    <subcellularLocation>
        <location evidence="1">Membrane</location>
        <topology evidence="1">Multi-pass membrane protein</topology>
    </subcellularLocation>
</comment>
<gene>
    <name evidence="7" type="ORF">R2G56_08855</name>
</gene>
<dbReference type="EMBL" id="JAWLIP010000003">
    <property type="protein sequence ID" value="MDV6226392.1"/>
    <property type="molecule type" value="Genomic_DNA"/>
</dbReference>
<keyword evidence="8" id="KW-1185">Reference proteome</keyword>
<proteinExistence type="predicted"/>
<comment type="caution">
    <text evidence="7">The sequence shown here is derived from an EMBL/GenBank/DDBJ whole genome shotgun (WGS) entry which is preliminary data.</text>
</comment>
<evidence type="ECO:0000256" key="5">
    <source>
        <dbReference type="SAM" id="Phobius"/>
    </source>
</evidence>
<dbReference type="InterPro" id="IPR004481">
    <property type="entry name" value="K/Na/Ca-exchanger"/>
</dbReference>
<dbReference type="Gene3D" id="1.20.1420.30">
    <property type="entry name" value="NCX, central ion-binding region"/>
    <property type="match status" value="1"/>
</dbReference>
<evidence type="ECO:0000256" key="4">
    <source>
        <dbReference type="ARBA" id="ARBA00023136"/>
    </source>
</evidence>
<evidence type="ECO:0000313" key="7">
    <source>
        <dbReference type="EMBL" id="MDV6226392.1"/>
    </source>
</evidence>
<dbReference type="InterPro" id="IPR004837">
    <property type="entry name" value="NaCa_Exmemb"/>
</dbReference>
<evidence type="ECO:0000256" key="2">
    <source>
        <dbReference type="ARBA" id="ARBA00022692"/>
    </source>
</evidence>
<sequence length="313" mass="31953">MLFSLLILAVGVTLLFFAGDIFVKGAVGLAENLGISPLIIGLTVVAFGTSAPELFTSVQAALSGAPGLAVGNVVGSNIANVLLVLGVPALIYPVISNEKGLRRNLVAMLGTTAVFMWMLAGGVITRLEGAALFAGLCAFIAWQIYDARSSGAPENHDFHDDIGEAPHDRKRVIIYLVAGVVGLPIAAQLTVAGAVRIAESFGVSDAAIGLTIVAIGTSLPELATSVAAAIKRQSTMALGNIVGSNIFNIACIMGLTALITPVAVDPRIISVDMWVMLGASLALALLGFLRLPAGKAVGGAMLAAFAGYIATVF</sequence>
<dbReference type="PANTHER" id="PTHR10846:SF8">
    <property type="entry name" value="INNER MEMBRANE PROTEIN YRBG"/>
    <property type="match status" value="1"/>
</dbReference>
<feature type="domain" description="Sodium/calcium exchanger membrane region" evidence="6">
    <location>
        <begin position="173"/>
        <end position="312"/>
    </location>
</feature>
<dbReference type="PANTHER" id="PTHR10846">
    <property type="entry name" value="SODIUM/POTASSIUM/CALCIUM EXCHANGER"/>
    <property type="match status" value="1"/>
</dbReference>
<feature type="transmembrane region" description="Helical" evidence="5">
    <location>
        <begin position="35"/>
        <end position="55"/>
    </location>
</feature>
<feature type="transmembrane region" description="Helical" evidence="5">
    <location>
        <begin position="172"/>
        <end position="195"/>
    </location>
</feature>
<evidence type="ECO:0000313" key="8">
    <source>
        <dbReference type="Proteomes" id="UP001185659"/>
    </source>
</evidence>
<feature type="domain" description="Sodium/calcium exchanger membrane region" evidence="6">
    <location>
        <begin position="4"/>
        <end position="144"/>
    </location>
</feature>
<keyword evidence="4 5" id="KW-0472">Membrane</keyword>
<dbReference type="Proteomes" id="UP001185659">
    <property type="component" value="Unassembled WGS sequence"/>
</dbReference>
<reference evidence="7 8" key="1">
    <citation type="submission" date="2023-10" db="EMBL/GenBank/DDBJ databases">
        <authorList>
            <person name="Venkata Ramana C."/>
            <person name="Sasikala C."/>
            <person name="Dhurka M."/>
        </authorList>
    </citation>
    <scope>NUCLEOTIDE SEQUENCE [LARGE SCALE GENOMIC DNA]</scope>
    <source>
        <strain evidence="7 8">KCTC 32151</strain>
    </source>
</reference>
<feature type="transmembrane region" description="Helical" evidence="5">
    <location>
        <begin position="268"/>
        <end position="289"/>
    </location>
</feature>
<name>A0ABU4AJI5_9HYPH</name>
<dbReference type="RefSeq" id="WP_206546660.1">
    <property type="nucleotide sequence ID" value="NZ_JAEKJX010000001.1"/>
</dbReference>
<keyword evidence="2 5" id="KW-0812">Transmembrane</keyword>
<feature type="transmembrane region" description="Helical" evidence="5">
    <location>
        <begin position="207"/>
        <end position="230"/>
    </location>
</feature>